<dbReference type="SUPFAM" id="SSF50129">
    <property type="entry name" value="GroES-like"/>
    <property type="match status" value="1"/>
</dbReference>
<name>A0AA86N2Y0_9BACT</name>
<organism evidence="2 3">
    <name type="scientific">Nitrospira tepida</name>
    <dbReference type="NCBI Taxonomy" id="2973512"/>
    <lineage>
        <taxon>Bacteria</taxon>
        <taxon>Pseudomonadati</taxon>
        <taxon>Nitrospirota</taxon>
        <taxon>Nitrospiria</taxon>
        <taxon>Nitrospirales</taxon>
        <taxon>Nitrospiraceae</taxon>
        <taxon>Nitrospira</taxon>
    </lineage>
</organism>
<dbReference type="AlphaFoldDB" id="A0AA86N2Y0"/>
<dbReference type="Gene3D" id="3.90.180.10">
    <property type="entry name" value="Medium-chain alcohol dehydrogenases, catalytic domain"/>
    <property type="match status" value="1"/>
</dbReference>
<dbReference type="InterPro" id="IPR051397">
    <property type="entry name" value="Zn-ADH-like_protein"/>
</dbReference>
<evidence type="ECO:0000313" key="2">
    <source>
        <dbReference type="EMBL" id="CAI4033863.1"/>
    </source>
</evidence>
<dbReference type="Proteomes" id="UP001179121">
    <property type="component" value="Chromosome"/>
</dbReference>
<proteinExistence type="predicted"/>
<dbReference type="RefSeq" id="WP_289271289.1">
    <property type="nucleotide sequence ID" value="NZ_OX365700.1"/>
</dbReference>
<accession>A0AA86N2Y0</accession>
<dbReference type="SMART" id="SM00829">
    <property type="entry name" value="PKS_ER"/>
    <property type="match status" value="1"/>
</dbReference>
<dbReference type="NCBIfam" id="TIGR02823">
    <property type="entry name" value="oxido_YhdH"/>
    <property type="match status" value="1"/>
</dbReference>
<dbReference type="Pfam" id="PF08240">
    <property type="entry name" value="ADH_N"/>
    <property type="match status" value="1"/>
</dbReference>
<gene>
    <name evidence="2" type="ORF">DNFV4_04305</name>
</gene>
<dbReference type="EMBL" id="OX365700">
    <property type="protein sequence ID" value="CAI4033863.1"/>
    <property type="molecule type" value="Genomic_DNA"/>
</dbReference>
<dbReference type="InterPro" id="IPR036291">
    <property type="entry name" value="NAD(P)-bd_dom_sf"/>
</dbReference>
<dbReference type="InterPro" id="IPR020843">
    <property type="entry name" value="ER"/>
</dbReference>
<sequence>MKPFRALRIHQDQGVSRASLETLRLEDLSSGNVLIRGRYSSVNYKDALAVTGKGKILRRFPLVGGIDVAGTVEASDDSRFHIGDQVLVTGYGLSQDHDGGYAEYVRVPADWVVPVPESLSLFDVMALGTAGFTAALAIQRMEDNGQCPDQGPIVVTGATGGVGNFAIDLLAGRGYEAVAVTGKREAVKDLEELGARQVLFREELSMGRQPLEKMQWGGAIDNVGGDLLAWLTRTISLWGNIASIGLAGGSELHTTVMPFILRGVSLLGISSANCPMPLRRRIWQRLATDLRPRHLTRIVTATVPLDAVSAVSQQMLAGTHRGRTVVKI</sequence>
<dbReference type="CDD" id="cd05280">
    <property type="entry name" value="MDR_yhdh_yhfp"/>
    <property type="match status" value="1"/>
</dbReference>
<protein>
    <submittedName>
        <fullName evidence="2">Quinone oxidoreductase YhfP</fullName>
    </submittedName>
</protein>
<feature type="domain" description="Enoyl reductase (ER)" evidence="1">
    <location>
        <begin position="18"/>
        <end position="326"/>
    </location>
</feature>
<dbReference type="Pfam" id="PF00107">
    <property type="entry name" value="ADH_zinc_N"/>
    <property type="match status" value="1"/>
</dbReference>
<evidence type="ECO:0000259" key="1">
    <source>
        <dbReference type="SMART" id="SM00829"/>
    </source>
</evidence>
<dbReference type="Gene3D" id="3.40.50.720">
    <property type="entry name" value="NAD(P)-binding Rossmann-like Domain"/>
    <property type="match status" value="1"/>
</dbReference>
<dbReference type="PANTHER" id="PTHR43677:SF1">
    <property type="entry name" value="ACRYLYL-COA REDUCTASE ACUI-RELATED"/>
    <property type="match status" value="1"/>
</dbReference>
<reference evidence="2" key="1">
    <citation type="submission" date="2022-10" db="EMBL/GenBank/DDBJ databases">
        <authorList>
            <person name="Koch H."/>
        </authorList>
    </citation>
    <scope>NUCLEOTIDE SEQUENCE</scope>
    <source>
        <strain evidence="2">DNF</strain>
    </source>
</reference>
<dbReference type="PANTHER" id="PTHR43677">
    <property type="entry name" value="SHORT-CHAIN DEHYDROGENASE/REDUCTASE"/>
    <property type="match status" value="1"/>
</dbReference>
<dbReference type="InterPro" id="IPR011032">
    <property type="entry name" value="GroES-like_sf"/>
</dbReference>
<dbReference type="InterPro" id="IPR013154">
    <property type="entry name" value="ADH-like_N"/>
</dbReference>
<dbReference type="InterPro" id="IPR013149">
    <property type="entry name" value="ADH-like_C"/>
</dbReference>
<evidence type="ECO:0000313" key="3">
    <source>
        <dbReference type="Proteomes" id="UP001179121"/>
    </source>
</evidence>
<keyword evidence="3" id="KW-1185">Reference proteome</keyword>
<dbReference type="InterPro" id="IPR014188">
    <property type="entry name" value="Acrylyl-CoA_reductase_AcuI"/>
</dbReference>
<dbReference type="SUPFAM" id="SSF51735">
    <property type="entry name" value="NAD(P)-binding Rossmann-fold domains"/>
    <property type="match status" value="1"/>
</dbReference>
<dbReference type="KEGG" id="nti:DNFV4_04305"/>
<dbReference type="GO" id="GO:0043957">
    <property type="term" value="F:acryloyl-CoA reductase (NADPH) activity"/>
    <property type="evidence" value="ECO:0007669"/>
    <property type="project" value="TreeGrafter"/>
</dbReference>